<reference evidence="1 2" key="1">
    <citation type="journal article" date="2009" name="Nature">
        <title>The Sorghum bicolor genome and the diversification of grasses.</title>
        <authorList>
            <person name="Paterson A.H."/>
            <person name="Bowers J.E."/>
            <person name="Bruggmann R."/>
            <person name="Dubchak I."/>
            <person name="Grimwood J."/>
            <person name="Gundlach H."/>
            <person name="Haberer G."/>
            <person name="Hellsten U."/>
            <person name="Mitros T."/>
            <person name="Poliakov A."/>
            <person name="Schmutz J."/>
            <person name="Spannagl M."/>
            <person name="Tang H."/>
            <person name="Wang X."/>
            <person name="Wicker T."/>
            <person name="Bharti A.K."/>
            <person name="Chapman J."/>
            <person name="Feltus F.A."/>
            <person name="Gowik U."/>
            <person name="Grigoriev I.V."/>
            <person name="Lyons E."/>
            <person name="Maher C.A."/>
            <person name="Martis M."/>
            <person name="Narechania A."/>
            <person name="Otillar R.P."/>
            <person name="Penning B.W."/>
            <person name="Salamov A.A."/>
            <person name="Wang Y."/>
            <person name="Zhang L."/>
            <person name="Carpita N.C."/>
            <person name="Freeling M."/>
            <person name="Gingle A.R."/>
            <person name="Hash C.T."/>
            <person name="Keller B."/>
            <person name="Klein P."/>
            <person name="Kresovich S."/>
            <person name="McCann M.C."/>
            <person name="Ming R."/>
            <person name="Peterson D.G."/>
            <person name="Mehboob-ur-Rahman"/>
            <person name="Ware D."/>
            <person name="Westhoff P."/>
            <person name="Mayer K.F."/>
            <person name="Messing J."/>
            <person name="Rokhsar D.S."/>
        </authorList>
    </citation>
    <scope>NUCLEOTIDE SEQUENCE [LARGE SCALE GENOMIC DNA]</scope>
    <source>
        <strain evidence="2">cv. BTx623</strain>
    </source>
</reference>
<evidence type="ECO:0000313" key="1">
    <source>
        <dbReference type="EMBL" id="EES09867.1"/>
    </source>
</evidence>
<sequence length="291" mass="32627">MDIDESSAEGLCSAKSYAKANPLLIQVPVLGATANNNKFWRLSDKATRITRKLVLILRSHHAVGKHLAAPLQVSNVWIGSAAGGSVVVKLRGVSFTAKGFGIDRVRDDYQQLSRVLLAIIRISSGGDAAVASRLPPDYREFLALLGSDTLAMDDEFLIVNNAALLPMKNRTEVFLMLHDRIVKHLGRTDRAKKRRILAGLPYEDDWLETARANARINQWVVNVRHHEYRRTQSDLLRLNRNVRSHLHEYGDDAGGIEEALYCEWPELLMAMVKMLHLEGELQATDIQNKFG</sequence>
<dbReference type="AlphaFoldDB" id="C5Y3Q5"/>
<dbReference type="InParanoid" id="C5Y3Q5"/>
<gene>
    <name evidence="1" type="ORF">SORBI_3005G137800</name>
</gene>
<dbReference type="Gramene" id="EES09867">
    <property type="protein sequence ID" value="EES09867"/>
    <property type="gene ID" value="SORBI_3005G137800"/>
</dbReference>
<dbReference type="Proteomes" id="UP000000768">
    <property type="component" value="Chromosome 5"/>
</dbReference>
<organism evidence="1 2">
    <name type="scientific">Sorghum bicolor</name>
    <name type="common">Sorghum</name>
    <name type="synonym">Sorghum vulgare</name>
    <dbReference type="NCBI Taxonomy" id="4558"/>
    <lineage>
        <taxon>Eukaryota</taxon>
        <taxon>Viridiplantae</taxon>
        <taxon>Streptophyta</taxon>
        <taxon>Embryophyta</taxon>
        <taxon>Tracheophyta</taxon>
        <taxon>Spermatophyta</taxon>
        <taxon>Magnoliopsida</taxon>
        <taxon>Liliopsida</taxon>
        <taxon>Poales</taxon>
        <taxon>Poaceae</taxon>
        <taxon>PACMAD clade</taxon>
        <taxon>Panicoideae</taxon>
        <taxon>Andropogonodae</taxon>
        <taxon>Andropogoneae</taxon>
        <taxon>Sorghinae</taxon>
        <taxon>Sorghum</taxon>
    </lineage>
</organism>
<dbReference type="PANTHER" id="PTHR35161">
    <property type="entry name" value="OS02G0303100 PROTEIN"/>
    <property type="match status" value="1"/>
</dbReference>
<dbReference type="HOGENOM" id="CLU_058130_0_0_1"/>
<reference evidence="2" key="2">
    <citation type="journal article" date="2018" name="Plant J.">
        <title>The Sorghum bicolor reference genome: improved assembly, gene annotations, a transcriptome atlas, and signatures of genome organization.</title>
        <authorList>
            <person name="McCormick R.F."/>
            <person name="Truong S.K."/>
            <person name="Sreedasyam A."/>
            <person name="Jenkins J."/>
            <person name="Shu S."/>
            <person name="Sims D."/>
            <person name="Kennedy M."/>
            <person name="Amirebrahimi M."/>
            <person name="Weers B.D."/>
            <person name="McKinley B."/>
            <person name="Mattison A."/>
            <person name="Morishige D.T."/>
            <person name="Grimwood J."/>
            <person name="Schmutz J."/>
            <person name="Mullet J.E."/>
        </authorList>
    </citation>
    <scope>NUCLEOTIDE SEQUENCE [LARGE SCALE GENOMIC DNA]</scope>
    <source>
        <strain evidence="2">cv. BTx623</strain>
    </source>
</reference>
<dbReference type="PANTHER" id="PTHR35161:SF1">
    <property type="entry name" value="OS02G0138300 PROTEIN"/>
    <property type="match status" value="1"/>
</dbReference>
<accession>C5Y3Q5</accession>
<evidence type="ECO:0000313" key="2">
    <source>
        <dbReference type="Proteomes" id="UP000000768"/>
    </source>
</evidence>
<dbReference type="OMA" id="NARINQW"/>
<protein>
    <submittedName>
        <fullName evidence="1">Uncharacterized protein</fullName>
    </submittedName>
</protein>
<name>C5Y3Q5_SORBI</name>
<keyword evidence="2" id="KW-1185">Reference proteome</keyword>
<proteinExistence type="predicted"/>
<dbReference type="EMBL" id="CM000764">
    <property type="protein sequence ID" value="EES09867.1"/>
    <property type="molecule type" value="Genomic_DNA"/>
</dbReference>